<proteinExistence type="predicted"/>
<feature type="chain" id="PRO_5047146455" evidence="5">
    <location>
        <begin position="18"/>
        <end position="145"/>
    </location>
</feature>
<organism evidence="7 8">
    <name type="scientific">Flaviflagellibacter deserti</name>
    <dbReference type="NCBI Taxonomy" id="2267266"/>
    <lineage>
        <taxon>Bacteria</taxon>
        <taxon>Pseudomonadati</taxon>
        <taxon>Pseudomonadota</taxon>
        <taxon>Alphaproteobacteria</taxon>
        <taxon>Hyphomicrobiales</taxon>
        <taxon>Flaviflagellibacter</taxon>
    </lineage>
</organism>
<dbReference type="RefSeq" id="WP_379771629.1">
    <property type="nucleotide sequence ID" value="NZ_JBHSJF010000008.1"/>
</dbReference>
<keyword evidence="8" id="KW-1185">Reference proteome</keyword>
<dbReference type="NCBIfam" id="TIGR04485">
    <property type="entry name" value="thiosulf_SoxX"/>
    <property type="match status" value="1"/>
</dbReference>
<dbReference type="EMBL" id="JBHSJF010000008">
    <property type="protein sequence ID" value="MFC5069646.1"/>
    <property type="molecule type" value="Genomic_DNA"/>
</dbReference>
<evidence type="ECO:0000256" key="2">
    <source>
        <dbReference type="ARBA" id="ARBA00022723"/>
    </source>
</evidence>
<keyword evidence="3 4" id="KW-0408">Iron</keyword>
<dbReference type="InterPro" id="IPR030999">
    <property type="entry name" value="Thiosulf_SoxX"/>
</dbReference>
<keyword evidence="2 4" id="KW-0479">Metal-binding</keyword>
<keyword evidence="1 4" id="KW-0349">Heme</keyword>
<dbReference type="InterPro" id="IPR009056">
    <property type="entry name" value="Cyt_c-like_dom"/>
</dbReference>
<evidence type="ECO:0000313" key="8">
    <source>
        <dbReference type="Proteomes" id="UP001595796"/>
    </source>
</evidence>
<accession>A0ABV9Z4G6</accession>
<dbReference type="Proteomes" id="UP001595796">
    <property type="component" value="Unassembled WGS sequence"/>
</dbReference>
<dbReference type="Gene3D" id="1.10.760.10">
    <property type="entry name" value="Cytochrome c-like domain"/>
    <property type="match status" value="1"/>
</dbReference>
<evidence type="ECO:0000256" key="4">
    <source>
        <dbReference type="PROSITE-ProRule" id="PRU00433"/>
    </source>
</evidence>
<evidence type="ECO:0000256" key="1">
    <source>
        <dbReference type="ARBA" id="ARBA00022617"/>
    </source>
</evidence>
<sequence>MKTLVLAAMLGVTPAAAQNGPVPYAVSGDTIPVSLTGRPGDPANGLRLIMDRHRSLCVLCHMGPFPEPHLQGNLAPDLTGVGSRLSEAQIRLRVVDAKALNPASLMPSYLKTTDNPGTAPAWRGKTILDPAEIEDIVAYLVTLKD</sequence>
<evidence type="ECO:0000256" key="5">
    <source>
        <dbReference type="SAM" id="SignalP"/>
    </source>
</evidence>
<keyword evidence="5" id="KW-0732">Signal</keyword>
<feature type="signal peptide" evidence="5">
    <location>
        <begin position="1"/>
        <end position="17"/>
    </location>
</feature>
<dbReference type="Pfam" id="PF00034">
    <property type="entry name" value="Cytochrom_C"/>
    <property type="match status" value="1"/>
</dbReference>
<reference evidence="8" key="1">
    <citation type="journal article" date="2019" name="Int. J. Syst. Evol. Microbiol.">
        <title>The Global Catalogue of Microorganisms (GCM) 10K type strain sequencing project: providing services to taxonomists for standard genome sequencing and annotation.</title>
        <authorList>
            <consortium name="The Broad Institute Genomics Platform"/>
            <consortium name="The Broad Institute Genome Sequencing Center for Infectious Disease"/>
            <person name="Wu L."/>
            <person name="Ma J."/>
        </authorList>
    </citation>
    <scope>NUCLEOTIDE SEQUENCE [LARGE SCALE GENOMIC DNA]</scope>
    <source>
        <strain evidence="8">CGMCC 1.16444</strain>
    </source>
</reference>
<name>A0ABV9Z4G6_9HYPH</name>
<evidence type="ECO:0000256" key="3">
    <source>
        <dbReference type="ARBA" id="ARBA00023004"/>
    </source>
</evidence>
<dbReference type="PROSITE" id="PS51007">
    <property type="entry name" value="CYTC"/>
    <property type="match status" value="1"/>
</dbReference>
<comment type="caution">
    <text evidence="7">The sequence shown here is derived from an EMBL/GenBank/DDBJ whole genome shotgun (WGS) entry which is preliminary data.</text>
</comment>
<protein>
    <submittedName>
        <fullName evidence="7">Sulfur oxidation c-type cytochrome SoxX</fullName>
    </submittedName>
</protein>
<gene>
    <name evidence="7" type="primary">soxX</name>
    <name evidence="7" type="ORF">ACFPFW_16640</name>
</gene>
<evidence type="ECO:0000313" key="7">
    <source>
        <dbReference type="EMBL" id="MFC5069646.1"/>
    </source>
</evidence>
<dbReference type="InterPro" id="IPR036909">
    <property type="entry name" value="Cyt_c-like_dom_sf"/>
</dbReference>
<feature type="domain" description="Cytochrome c" evidence="6">
    <location>
        <begin position="40"/>
        <end position="144"/>
    </location>
</feature>
<dbReference type="SUPFAM" id="SSF46626">
    <property type="entry name" value="Cytochrome c"/>
    <property type="match status" value="1"/>
</dbReference>
<evidence type="ECO:0000259" key="6">
    <source>
        <dbReference type="PROSITE" id="PS51007"/>
    </source>
</evidence>